<dbReference type="InterPro" id="IPR004360">
    <property type="entry name" value="Glyas_Fos-R_dOase_dom"/>
</dbReference>
<dbReference type="InterPro" id="IPR037523">
    <property type="entry name" value="VOC_core"/>
</dbReference>
<sequence>MGVRSLFPILLARDLPRLVRFYESALGATVAYRFGSGGEDDYVSLKIGETSLGIGRDPDALPPSVGDRVALWFYVDDVDATYAAWLDAGGRGDEAPADMPWGERVAQVRDPGGTLVNLGMEAPAAASS</sequence>
<evidence type="ECO:0000259" key="1">
    <source>
        <dbReference type="PROSITE" id="PS51819"/>
    </source>
</evidence>
<proteinExistence type="predicted"/>
<dbReference type="InterPro" id="IPR029068">
    <property type="entry name" value="Glyas_Bleomycin-R_OHBP_Dase"/>
</dbReference>
<dbReference type="SUPFAM" id="SSF54593">
    <property type="entry name" value="Glyoxalase/Bleomycin resistance protein/Dihydroxybiphenyl dioxygenase"/>
    <property type="match status" value="1"/>
</dbReference>
<evidence type="ECO:0000313" key="2">
    <source>
        <dbReference type="EMBL" id="GAA5086988.1"/>
    </source>
</evidence>
<name>A0ABP9M0D1_9MICO</name>
<dbReference type="Gene3D" id="3.10.180.10">
    <property type="entry name" value="2,3-Dihydroxybiphenyl 1,2-Dioxygenase, domain 1"/>
    <property type="match status" value="1"/>
</dbReference>
<dbReference type="Pfam" id="PF00903">
    <property type="entry name" value="Glyoxalase"/>
    <property type="match status" value="1"/>
</dbReference>
<feature type="domain" description="VOC" evidence="1">
    <location>
        <begin position="4"/>
        <end position="121"/>
    </location>
</feature>
<reference evidence="3" key="1">
    <citation type="journal article" date="2019" name="Int. J. Syst. Evol. Microbiol.">
        <title>The Global Catalogue of Microorganisms (GCM) 10K type strain sequencing project: providing services to taxonomists for standard genome sequencing and annotation.</title>
        <authorList>
            <consortium name="The Broad Institute Genomics Platform"/>
            <consortium name="The Broad Institute Genome Sequencing Center for Infectious Disease"/>
            <person name="Wu L."/>
            <person name="Ma J."/>
        </authorList>
    </citation>
    <scope>NUCLEOTIDE SEQUENCE [LARGE SCALE GENOMIC DNA]</scope>
    <source>
        <strain evidence="3">JCM 18959</strain>
    </source>
</reference>
<evidence type="ECO:0000313" key="3">
    <source>
        <dbReference type="Proteomes" id="UP001501407"/>
    </source>
</evidence>
<dbReference type="PROSITE" id="PS51819">
    <property type="entry name" value="VOC"/>
    <property type="match status" value="1"/>
</dbReference>
<protein>
    <submittedName>
        <fullName evidence="2">VOC family protein</fullName>
    </submittedName>
</protein>
<comment type="caution">
    <text evidence="2">The sequence shown here is derived from an EMBL/GenBank/DDBJ whole genome shotgun (WGS) entry which is preliminary data.</text>
</comment>
<dbReference type="RefSeq" id="WP_194412608.1">
    <property type="nucleotide sequence ID" value="NZ_BAABKZ010000001.1"/>
</dbReference>
<gene>
    <name evidence="2" type="ORF">GCM10025760_07510</name>
</gene>
<dbReference type="EMBL" id="BAABKZ010000001">
    <property type="protein sequence ID" value="GAA5086988.1"/>
    <property type="molecule type" value="Genomic_DNA"/>
</dbReference>
<keyword evidence="3" id="KW-1185">Reference proteome</keyword>
<organism evidence="2 3">
    <name type="scientific">Microbacterium yannicii</name>
    <dbReference type="NCBI Taxonomy" id="671622"/>
    <lineage>
        <taxon>Bacteria</taxon>
        <taxon>Bacillati</taxon>
        <taxon>Actinomycetota</taxon>
        <taxon>Actinomycetes</taxon>
        <taxon>Micrococcales</taxon>
        <taxon>Microbacteriaceae</taxon>
        <taxon>Microbacterium</taxon>
    </lineage>
</organism>
<accession>A0ABP9M0D1</accession>
<dbReference type="Proteomes" id="UP001501407">
    <property type="component" value="Unassembled WGS sequence"/>
</dbReference>